<dbReference type="EMBL" id="LR796203">
    <property type="protein sequence ID" value="CAB4127008.1"/>
    <property type="molecule type" value="Genomic_DNA"/>
</dbReference>
<proteinExistence type="predicted"/>
<protein>
    <submittedName>
        <fullName evidence="1">Uncharacterized protein</fullName>
    </submittedName>
</protein>
<accession>A0A6J5KWZ5</accession>
<organism evidence="1">
    <name type="scientific">uncultured Caudovirales phage</name>
    <dbReference type="NCBI Taxonomy" id="2100421"/>
    <lineage>
        <taxon>Viruses</taxon>
        <taxon>Duplodnaviria</taxon>
        <taxon>Heunggongvirae</taxon>
        <taxon>Uroviricota</taxon>
        <taxon>Caudoviricetes</taxon>
        <taxon>Peduoviridae</taxon>
        <taxon>Maltschvirus</taxon>
        <taxon>Maltschvirus maltsch</taxon>
    </lineage>
</organism>
<name>A0A6J5KWZ5_9CAUD</name>
<sequence>MPDPMCASTEDWAIVRAVLEGQRLGYLGLAKRADRDADLFAADAARRSRVLASIAAMGLTSAPQQPAPCSRFAARHGDMAGLVVGDQ</sequence>
<gene>
    <name evidence="1" type="ORF">UFOVP78_37</name>
</gene>
<evidence type="ECO:0000313" key="1">
    <source>
        <dbReference type="EMBL" id="CAB4127008.1"/>
    </source>
</evidence>
<reference evidence="1" key="1">
    <citation type="submission" date="2020-04" db="EMBL/GenBank/DDBJ databases">
        <authorList>
            <person name="Chiriac C."/>
            <person name="Salcher M."/>
            <person name="Ghai R."/>
            <person name="Kavagutti S V."/>
        </authorList>
    </citation>
    <scope>NUCLEOTIDE SEQUENCE</scope>
</reference>